<dbReference type="OrthoDB" id="9810361at2"/>
<dbReference type="EMBL" id="MWQY01000011">
    <property type="protein sequence ID" value="ORC34817.1"/>
    <property type="molecule type" value="Genomic_DNA"/>
</dbReference>
<dbReference type="AlphaFoldDB" id="A0A1Y1RWZ2"/>
<evidence type="ECO:0000313" key="1">
    <source>
        <dbReference type="EMBL" id="ORC34817.1"/>
    </source>
</evidence>
<dbReference type="Proteomes" id="UP000192343">
    <property type="component" value="Unassembled WGS sequence"/>
</dbReference>
<dbReference type="InterPro" id="IPR005358">
    <property type="entry name" value="Puta_zinc/iron-chelating_dom"/>
</dbReference>
<proteinExistence type="predicted"/>
<dbReference type="Pfam" id="PF03692">
    <property type="entry name" value="CxxCxxCC"/>
    <property type="match status" value="1"/>
</dbReference>
<name>A0A1Y1RWZ2_9SPIO</name>
<gene>
    <name evidence="1" type="ORF">B4O97_10790</name>
</gene>
<keyword evidence="2" id="KW-1185">Reference proteome</keyword>
<sequence>MERLLRILPERARKAEKDQTKYLRRLRDKNPKKLDEMFRRLHDEVFADIDCLDCANCCKTISPRFKKRDIERIAGHLNMHPKTFRLTYLEIDEDDDWVLKKLPCPFLGEDNYCSIYEVRPKACIEYPHTNVKNMRGHLVIARKNLSVCPAVFEIVERLRKEYPL</sequence>
<reference evidence="1 2" key="1">
    <citation type="submission" date="2017-03" db="EMBL/GenBank/DDBJ databases">
        <title>Draft Genome sequence of Marispirochaeta sp. strain JC444.</title>
        <authorList>
            <person name="Shivani Y."/>
            <person name="Subhash Y."/>
            <person name="Sasikala C."/>
            <person name="Ramana C."/>
        </authorList>
    </citation>
    <scope>NUCLEOTIDE SEQUENCE [LARGE SCALE GENOMIC DNA]</scope>
    <source>
        <strain evidence="1 2">JC444</strain>
    </source>
</reference>
<organism evidence="1 2">
    <name type="scientific">Marispirochaeta aestuarii</name>
    <dbReference type="NCBI Taxonomy" id="1963862"/>
    <lineage>
        <taxon>Bacteria</taxon>
        <taxon>Pseudomonadati</taxon>
        <taxon>Spirochaetota</taxon>
        <taxon>Spirochaetia</taxon>
        <taxon>Spirochaetales</taxon>
        <taxon>Spirochaetaceae</taxon>
        <taxon>Marispirochaeta</taxon>
    </lineage>
</organism>
<dbReference type="PANTHER" id="PTHR35866">
    <property type="entry name" value="PUTATIVE-RELATED"/>
    <property type="match status" value="1"/>
</dbReference>
<dbReference type="RefSeq" id="WP_083050751.1">
    <property type="nucleotide sequence ID" value="NZ_MWQY01000011.1"/>
</dbReference>
<dbReference type="PANTHER" id="PTHR35866:SF1">
    <property type="entry name" value="YKGJ FAMILY CYSTEINE CLUSTER PROTEIN"/>
    <property type="match status" value="1"/>
</dbReference>
<comment type="caution">
    <text evidence="1">The sequence shown here is derived from an EMBL/GenBank/DDBJ whole genome shotgun (WGS) entry which is preliminary data.</text>
</comment>
<evidence type="ECO:0000313" key="2">
    <source>
        <dbReference type="Proteomes" id="UP000192343"/>
    </source>
</evidence>
<accession>A0A1Y1RWZ2</accession>
<protein>
    <submittedName>
        <fullName evidence="1">Zinc/iron-chelating domain-containing protein</fullName>
    </submittedName>
</protein>
<dbReference type="STRING" id="1963862.B4O97_10790"/>